<organism evidence="1 2">
    <name type="scientific">Lacticaseibacillus pantheris DSM 15945 = JCM 12539 = NBRC 106106</name>
    <dbReference type="NCBI Taxonomy" id="1423783"/>
    <lineage>
        <taxon>Bacteria</taxon>
        <taxon>Bacillati</taxon>
        <taxon>Bacillota</taxon>
        <taxon>Bacilli</taxon>
        <taxon>Lactobacillales</taxon>
        <taxon>Lactobacillaceae</taxon>
        <taxon>Lacticaseibacillus</taxon>
    </lineage>
</organism>
<sequence length="57" mass="5956">MTAIFVGKGWPAAYEPNKWSNSCEVCAGGGGLAPWDVVDLYTVAATGGWSYWRGGSG</sequence>
<evidence type="ECO:0000313" key="1">
    <source>
        <dbReference type="EMBL" id="KRL86465.1"/>
    </source>
</evidence>
<reference evidence="1 2" key="1">
    <citation type="journal article" date="2015" name="Genome Announc.">
        <title>Expanding the biotechnology potential of lactobacilli through comparative genomics of 213 strains and associated genera.</title>
        <authorList>
            <person name="Sun Z."/>
            <person name="Harris H.M."/>
            <person name="McCann A."/>
            <person name="Guo C."/>
            <person name="Argimon S."/>
            <person name="Zhang W."/>
            <person name="Yang X."/>
            <person name="Jeffery I.B."/>
            <person name="Cooney J.C."/>
            <person name="Kagawa T.F."/>
            <person name="Liu W."/>
            <person name="Song Y."/>
            <person name="Salvetti E."/>
            <person name="Wrobel A."/>
            <person name="Rasinkangas P."/>
            <person name="Parkhill J."/>
            <person name="Rea M.C."/>
            <person name="O'Sullivan O."/>
            <person name="Ritari J."/>
            <person name="Douillard F.P."/>
            <person name="Paul Ross R."/>
            <person name="Yang R."/>
            <person name="Briner A.E."/>
            <person name="Felis G.E."/>
            <person name="de Vos W.M."/>
            <person name="Barrangou R."/>
            <person name="Klaenhammer T.R."/>
            <person name="Caufield P.W."/>
            <person name="Cui Y."/>
            <person name="Zhang H."/>
            <person name="O'Toole P.W."/>
        </authorList>
    </citation>
    <scope>NUCLEOTIDE SEQUENCE [LARGE SCALE GENOMIC DNA]</scope>
    <source>
        <strain evidence="1 2">DSM 15945</strain>
    </source>
</reference>
<dbReference type="STRING" id="1423783.FC50_GL000711"/>
<name>A0A0R1TZ56_9LACO</name>
<keyword evidence="2" id="KW-1185">Reference proteome</keyword>
<protein>
    <submittedName>
        <fullName evidence="1">Uncharacterized protein</fullName>
    </submittedName>
</protein>
<proteinExistence type="predicted"/>
<dbReference type="Proteomes" id="UP000051922">
    <property type="component" value="Unassembled WGS sequence"/>
</dbReference>
<dbReference type="EMBL" id="AZFJ01000044">
    <property type="protein sequence ID" value="KRL86465.1"/>
    <property type="molecule type" value="Genomic_DNA"/>
</dbReference>
<gene>
    <name evidence="1" type="ORF">FC50_GL000711</name>
</gene>
<accession>A0A0R1TZ56</accession>
<comment type="caution">
    <text evidence="1">The sequence shown here is derived from an EMBL/GenBank/DDBJ whole genome shotgun (WGS) entry which is preliminary data.</text>
</comment>
<dbReference type="AlphaFoldDB" id="A0A0R1TZ56"/>
<evidence type="ECO:0000313" key="2">
    <source>
        <dbReference type="Proteomes" id="UP000051922"/>
    </source>
</evidence>
<dbReference type="PATRIC" id="fig|1423783.4.peg.736"/>